<dbReference type="EMBL" id="JACXLD010000001">
    <property type="protein sequence ID" value="MBD2857468.1"/>
    <property type="molecule type" value="Genomic_DNA"/>
</dbReference>
<evidence type="ECO:0000313" key="3">
    <source>
        <dbReference type="EMBL" id="MBD2857468.1"/>
    </source>
</evidence>
<sequence>MTHWVTEGETIVEEYQTLISTLSLTMGVAWASGLNLYAAILMLGLGGATGSVVLPEDLQIVQEPMVILAAGLMYAVEFFADKIPGVDTGWDAIHTFVRIPAGALLAASTVGDVGPGMELAAALVGGSVTGVTHAAKASTRVMINTSPEPVTNWTASITEDLAVFGGLWAALNHPVLFLIAFIIFIILLIWLLPKLWRGIIRVFRKIGQWLGLVKPAEPAENVAQANTSQPSTSQVVAEQAAPENAADAILEKLQKLEAMHRSGSLSDEEFALAKAGVLKQGV</sequence>
<dbReference type="Proteomes" id="UP000610558">
    <property type="component" value="Unassembled WGS sequence"/>
</dbReference>
<keyword evidence="1" id="KW-0472">Membrane</keyword>
<evidence type="ECO:0000256" key="1">
    <source>
        <dbReference type="SAM" id="Phobius"/>
    </source>
</evidence>
<gene>
    <name evidence="3" type="ORF">IB286_00515</name>
</gene>
<dbReference type="AlphaFoldDB" id="A0A927BZM0"/>
<comment type="caution">
    <text evidence="3">The sequence shown here is derived from an EMBL/GenBank/DDBJ whole genome shotgun (WGS) entry which is preliminary data.</text>
</comment>
<proteinExistence type="predicted"/>
<accession>A0A927BZM0</accession>
<feature type="transmembrane region" description="Helical" evidence="1">
    <location>
        <begin position="175"/>
        <end position="196"/>
    </location>
</feature>
<dbReference type="Pfam" id="PF13548">
    <property type="entry name" value="DUF4126"/>
    <property type="match status" value="1"/>
</dbReference>
<evidence type="ECO:0000259" key="2">
    <source>
        <dbReference type="Pfam" id="PF13548"/>
    </source>
</evidence>
<keyword evidence="1" id="KW-0812">Transmembrane</keyword>
<dbReference type="RefSeq" id="WP_190761709.1">
    <property type="nucleotide sequence ID" value="NZ_JACXLD010000001.1"/>
</dbReference>
<reference evidence="3" key="1">
    <citation type="submission" date="2020-09" db="EMBL/GenBank/DDBJ databases">
        <authorList>
            <person name="Yoon J.-W."/>
        </authorList>
    </citation>
    <scope>NUCLEOTIDE SEQUENCE</scope>
    <source>
        <strain evidence="3">KMU-158</strain>
    </source>
</reference>
<dbReference type="InterPro" id="IPR025196">
    <property type="entry name" value="DUF4126"/>
</dbReference>
<protein>
    <submittedName>
        <fullName evidence="3">DUF4126 domain-containing protein</fullName>
    </submittedName>
</protein>
<name>A0A927BZM0_9GAMM</name>
<organism evidence="3 4">
    <name type="scientific">Spongiibacter pelagi</name>
    <dbReference type="NCBI Taxonomy" id="2760804"/>
    <lineage>
        <taxon>Bacteria</taxon>
        <taxon>Pseudomonadati</taxon>
        <taxon>Pseudomonadota</taxon>
        <taxon>Gammaproteobacteria</taxon>
        <taxon>Cellvibrionales</taxon>
        <taxon>Spongiibacteraceae</taxon>
        <taxon>Spongiibacter</taxon>
    </lineage>
</organism>
<feature type="domain" description="DUF4126" evidence="2">
    <location>
        <begin position="23"/>
        <end position="194"/>
    </location>
</feature>
<keyword evidence="1" id="KW-1133">Transmembrane helix</keyword>
<evidence type="ECO:0000313" key="4">
    <source>
        <dbReference type="Proteomes" id="UP000610558"/>
    </source>
</evidence>
<keyword evidence="4" id="KW-1185">Reference proteome</keyword>